<dbReference type="InterPro" id="IPR000551">
    <property type="entry name" value="MerR-type_HTH_dom"/>
</dbReference>
<reference evidence="6" key="1">
    <citation type="journal article" date="2014" name="Int. J. Syst. Evol. Microbiol.">
        <title>Complete genome sequence of Corynebacterium casei LMG S-19264T (=DSM 44701T), isolated from a smear-ripened cheese.</title>
        <authorList>
            <consortium name="US DOE Joint Genome Institute (JGI-PGF)"/>
            <person name="Walter F."/>
            <person name="Albersmeier A."/>
            <person name="Kalinowski J."/>
            <person name="Ruckert C."/>
        </authorList>
    </citation>
    <scope>NUCLEOTIDE SEQUENCE</scope>
    <source>
        <strain evidence="6">VKM B-2935</strain>
    </source>
</reference>
<keyword evidence="3" id="KW-0804">Transcription</keyword>
<evidence type="ECO:0000259" key="5">
    <source>
        <dbReference type="PROSITE" id="PS50937"/>
    </source>
</evidence>
<dbReference type="InterPro" id="IPR047057">
    <property type="entry name" value="MerR_fam"/>
</dbReference>
<dbReference type="PROSITE" id="PS50937">
    <property type="entry name" value="HTH_MERR_2"/>
    <property type="match status" value="1"/>
</dbReference>
<dbReference type="EMBL" id="BSFN01000002">
    <property type="protein sequence ID" value="GLK88003.1"/>
    <property type="molecule type" value="Genomic_DNA"/>
</dbReference>
<dbReference type="Pfam" id="PF13411">
    <property type="entry name" value="MerR_1"/>
    <property type="match status" value="1"/>
</dbReference>
<dbReference type="PANTHER" id="PTHR30204">
    <property type="entry name" value="REDOX-CYCLING DRUG-SENSING TRANSCRIPTIONAL ACTIVATOR SOXR"/>
    <property type="match status" value="1"/>
</dbReference>
<evidence type="ECO:0000313" key="6">
    <source>
        <dbReference type="EMBL" id="GLK88003.1"/>
    </source>
</evidence>
<evidence type="ECO:0000256" key="4">
    <source>
        <dbReference type="SAM" id="Coils"/>
    </source>
</evidence>
<feature type="coiled-coil region" evidence="4">
    <location>
        <begin position="80"/>
        <end position="114"/>
    </location>
</feature>
<dbReference type="InterPro" id="IPR009061">
    <property type="entry name" value="DNA-bd_dom_put_sf"/>
</dbReference>
<dbReference type="PROSITE" id="PS00552">
    <property type="entry name" value="HTH_MERR_1"/>
    <property type="match status" value="1"/>
</dbReference>
<name>A0A9W6NEH8_9PSED</name>
<keyword evidence="2" id="KW-0238">DNA-binding</keyword>
<dbReference type="AlphaFoldDB" id="A0A9W6NEH8"/>
<evidence type="ECO:0000256" key="2">
    <source>
        <dbReference type="ARBA" id="ARBA00023125"/>
    </source>
</evidence>
<feature type="domain" description="HTH merR-type" evidence="5">
    <location>
        <begin position="1"/>
        <end position="68"/>
    </location>
</feature>
<dbReference type="RefSeq" id="WP_271194233.1">
    <property type="nucleotide sequence ID" value="NZ_BSFN01000002.1"/>
</dbReference>
<dbReference type="GO" id="GO:0003700">
    <property type="term" value="F:DNA-binding transcription factor activity"/>
    <property type="evidence" value="ECO:0007669"/>
    <property type="project" value="InterPro"/>
</dbReference>
<comment type="caution">
    <text evidence="6">The sequence shown here is derived from an EMBL/GenBank/DDBJ whole genome shotgun (WGS) entry which is preliminary data.</text>
</comment>
<keyword evidence="7" id="KW-1185">Reference proteome</keyword>
<keyword evidence="4" id="KW-0175">Coiled coil</keyword>
<keyword evidence="1" id="KW-0805">Transcription regulation</keyword>
<dbReference type="PANTHER" id="PTHR30204:SF94">
    <property type="entry name" value="HEAVY METAL-DEPENDENT TRANSCRIPTIONAL REGULATOR HI_0293-RELATED"/>
    <property type="match status" value="1"/>
</dbReference>
<dbReference type="Gene3D" id="1.10.1660.10">
    <property type="match status" value="1"/>
</dbReference>
<dbReference type="GO" id="GO:0003677">
    <property type="term" value="F:DNA binding"/>
    <property type="evidence" value="ECO:0007669"/>
    <property type="project" value="UniProtKB-KW"/>
</dbReference>
<evidence type="ECO:0000256" key="1">
    <source>
        <dbReference type="ARBA" id="ARBA00023015"/>
    </source>
</evidence>
<dbReference type="Proteomes" id="UP001143328">
    <property type="component" value="Unassembled WGS sequence"/>
</dbReference>
<sequence length="147" mass="16514">MKIGELAQRTNLAPSRIRFYEASGLIAAQRHANGYRHYPAHAVHTLEIILNAQRAGFSLEEIRRFLPDNNEAGWKHDEILGSLQRKVAEIEAMQERLAQNKARLLEIITNIENRPEGMGCDGNAERVLAQMREGTCSEAQAGQHEGK</sequence>
<protein>
    <submittedName>
        <fullName evidence="6">Transcriptional regulator</fullName>
    </submittedName>
</protein>
<gene>
    <name evidence="6" type="ORF">GCM10017655_10650</name>
</gene>
<dbReference type="SUPFAM" id="SSF46955">
    <property type="entry name" value="Putative DNA-binding domain"/>
    <property type="match status" value="1"/>
</dbReference>
<dbReference type="SMART" id="SM00422">
    <property type="entry name" value="HTH_MERR"/>
    <property type="match status" value="1"/>
</dbReference>
<proteinExistence type="predicted"/>
<accession>A0A9W6NEH8</accession>
<evidence type="ECO:0000256" key="3">
    <source>
        <dbReference type="ARBA" id="ARBA00023163"/>
    </source>
</evidence>
<organism evidence="6 7">
    <name type="scientific">Pseudomonas turukhanskensis</name>
    <dbReference type="NCBI Taxonomy" id="1806536"/>
    <lineage>
        <taxon>Bacteria</taxon>
        <taxon>Pseudomonadati</taxon>
        <taxon>Pseudomonadota</taxon>
        <taxon>Gammaproteobacteria</taxon>
        <taxon>Pseudomonadales</taxon>
        <taxon>Pseudomonadaceae</taxon>
        <taxon>Pseudomonas</taxon>
    </lineage>
</organism>
<evidence type="ECO:0000313" key="7">
    <source>
        <dbReference type="Proteomes" id="UP001143328"/>
    </source>
</evidence>
<reference evidence="6" key="2">
    <citation type="submission" date="2023-01" db="EMBL/GenBank/DDBJ databases">
        <authorList>
            <person name="Sun Q."/>
            <person name="Evtushenko L."/>
        </authorList>
    </citation>
    <scope>NUCLEOTIDE SEQUENCE</scope>
    <source>
        <strain evidence="6">VKM B-2935</strain>
    </source>
</reference>